<name>A0A4Z2H7W1_9TELE</name>
<dbReference type="Proteomes" id="UP000314294">
    <property type="component" value="Unassembled WGS sequence"/>
</dbReference>
<accession>A0A4Z2H7W1</accession>
<dbReference type="EMBL" id="SRLO01000326">
    <property type="protein sequence ID" value="TNN60852.1"/>
    <property type="molecule type" value="Genomic_DNA"/>
</dbReference>
<gene>
    <name evidence="1" type="ORF">EYF80_028949</name>
</gene>
<dbReference type="AlphaFoldDB" id="A0A4Z2H7W1"/>
<evidence type="ECO:0000313" key="2">
    <source>
        <dbReference type="Proteomes" id="UP000314294"/>
    </source>
</evidence>
<evidence type="ECO:0000313" key="1">
    <source>
        <dbReference type="EMBL" id="TNN60852.1"/>
    </source>
</evidence>
<keyword evidence="2" id="KW-1185">Reference proteome</keyword>
<proteinExistence type="predicted"/>
<comment type="caution">
    <text evidence="1">The sequence shown here is derived from an EMBL/GenBank/DDBJ whole genome shotgun (WGS) entry which is preliminary data.</text>
</comment>
<organism evidence="1 2">
    <name type="scientific">Liparis tanakae</name>
    <name type="common">Tanaka's snailfish</name>
    <dbReference type="NCBI Taxonomy" id="230148"/>
    <lineage>
        <taxon>Eukaryota</taxon>
        <taxon>Metazoa</taxon>
        <taxon>Chordata</taxon>
        <taxon>Craniata</taxon>
        <taxon>Vertebrata</taxon>
        <taxon>Euteleostomi</taxon>
        <taxon>Actinopterygii</taxon>
        <taxon>Neopterygii</taxon>
        <taxon>Teleostei</taxon>
        <taxon>Neoteleostei</taxon>
        <taxon>Acanthomorphata</taxon>
        <taxon>Eupercaria</taxon>
        <taxon>Perciformes</taxon>
        <taxon>Cottioidei</taxon>
        <taxon>Cottales</taxon>
        <taxon>Liparidae</taxon>
        <taxon>Liparis</taxon>
    </lineage>
</organism>
<reference evidence="1 2" key="1">
    <citation type="submission" date="2019-03" db="EMBL/GenBank/DDBJ databases">
        <title>First draft genome of Liparis tanakae, snailfish: a comprehensive survey of snailfish specific genes.</title>
        <authorList>
            <person name="Kim W."/>
            <person name="Song I."/>
            <person name="Jeong J.-H."/>
            <person name="Kim D."/>
            <person name="Kim S."/>
            <person name="Ryu S."/>
            <person name="Song J.Y."/>
            <person name="Lee S.K."/>
        </authorList>
    </citation>
    <scope>NUCLEOTIDE SEQUENCE [LARGE SCALE GENOMIC DNA]</scope>
    <source>
        <tissue evidence="1">Muscle</tissue>
    </source>
</reference>
<sequence>MESLEVRTLLLASSLHPIEPQWSKPGADVHVVRGLASHSAPISLIGLWEPTSPRWSLEYLLFIYHVLLPVRCSSVTTVAPSWNGPARATMPTTKLDDRPPADLKTLDECQRGQRRRSPGWRLKEGRSTHYTRHFCNENTVIIPVIQKDYTPSPPTPMIDVCSALEVRDLSWLGR</sequence>
<protein>
    <submittedName>
        <fullName evidence="1">Uncharacterized protein</fullName>
    </submittedName>
</protein>